<protein>
    <submittedName>
        <fullName evidence="1">(Mediterranean fruit fly) hypothetical protein</fullName>
    </submittedName>
</protein>
<dbReference type="AlphaFoldDB" id="A0A811V9M4"/>
<keyword evidence="2" id="KW-1185">Reference proteome</keyword>
<feature type="non-terminal residue" evidence="1">
    <location>
        <position position="1"/>
    </location>
</feature>
<evidence type="ECO:0000313" key="1">
    <source>
        <dbReference type="EMBL" id="CAD7011977.1"/>
    </source>
</evidence>
<name>A0A811V9M4_CERCA</name>
<dbReference type="EMBL" id="CAJHJT010000056">
    <property type="protein sequence ID" value="CAD7011977.1"/>
    <property type="molecule type" value="Genomic_DNA"/>
</dbReference>
<sequence>NTCNPPPGDPRSCRSFEGNAGVSTVGTAAGCVRMEFASYRFAGYNAAGVELQMKFKLIPLTCDNAASLRNTKNIFTRETHLINTRARTRCRYGCHAIVHSLRSPPRLYCRNIYTLQVTKERKDADGHGGGARKCIEVQMLL</sequence>
<dbReference type="Proteomes" id="UP000606786">
    <property type="component" value="Unassembled WGS sequence"/>
</dbReference>
<reference evidence="1" key="1">
    <citation type="submission" date="2020-11" db="EMBL/GenBank/DDBJ databases">
        <authorList>
            <person name="Whitehead M."/>
        </authorList>
    </citation>
    <scope>NUCLEOTIDE SEQUENCE</scope>
    <source>
        <strain evidence="1">EGII</strain>
    </source>
</reference>
<gene>
    <name evidence="1" type="ORF">CCAP1982_LOCUS20088</name>
</gene>
<accession>A0A811V9M4</accession>
<proteinExistence type="predicted"/>
<comment type="caution">
    <text evidence="1">The sequence shown here is derived from an EMBL/GenBank/DDBJ whole genome shotgun (WGS) entry which is preliminary data.</text>
</comment>
<organism evidence="1 2">
    <name type="scientific">Ceratitis capitata</name>
    <name type="common">Mediterranean fruit fly</name>
    <name type="synonym">Tephritis capitata</name>
    <dbReference type="NCBI Taxonomy" id="7213"/>
    <lineage>
        <taxon>Eukaryota</taxon>
        <taxon>Metazoa</taxon>
        <taxon>Ecdysozoa</taxon>
        <taxon>Arthropoda</taxon>
        <taxon>Hexapoda</taxon>
        <taxon>Insecta</taxon>
        <taxon>Pterygota</taxon>
        <taxon>Neoptera</taxon>
        <taxon>Endopterygota</taxon>
        <taxon>Diptera</taxon>
        <taxon>Brachycera</taxon>
        <taxon>Muscomorpha</taxon>
        <taxon>Tephritoidea</taxon>
        <taxon>Tephritidae</taxon>
        <taxon>Ceratitis</taxon>
        <taxon>Ceratitis</taxon>
    </lineage>
</organism>
<evidence type="ECO:0000313" key="2">
    <source>
        <dbReference type="Proteomes" id="UP000606786"/>
    </source>
</evidence>